<dbReference type="AlphaFoldDB" id="A0A0L7LI63"/>
<evidence type="ECO:0000313" key="2">
    <source>
        <dbReference type="EMBL" id="KOB75137.1"/>
    </source>
</evidence>
<dbReference type="GO" id="GO:0008168">
    <property type="term" value="F:methyltransferase activity"/>
    <property type="evidence" value="ECO:0007669"/>
    <property type="project" value="UniProtKB-KW"/>
</dbReference>
<gene>
    <name evidence="2" type="ORF">OBRU01_08116</name>
</gene>
<dbReference type="PANTHER" id="PTHR36695">
    <property type="entry name" value="AGAP008648-PA"/>
    <property type="match status" value="1"/>
</dbReference>
<evidence type="ECO:0000313" key="3">
    <source>
        <dbReference type="Proteomes" id="UP000037510"/>
    </source>
</evidence>
<protein>
    <submittedName>
        <fullName evidence="2">Farnesoic acid O-methyltransferase</fullName>
    </submittedName>
</protein>
<accession>A0A0L7LI63</accession>
<dbReference type="InterPro" id="IPR006616">
    <property type="entry name" value="DM9_repeat"/>
</dbReference>
<evidence type="ECO:0000259" key="1">
    <source>
        <dbReference type="Pfam" id="PF12248"/>
    </source>
</evidence>
<organism evidence="2 3">
    <name type="scientific">Operophtera brumata</name>
    <name type="common">Winter moth</name>
    <name type="synonym">Phalaena brumata</name>
    <dbReference type="NCBI Taxonomy" id="104452"/>
    <lineage>
        <taxon>Eukaryota</taxon>
        <taxon>Metazoa</taxon>
        <taxon>Ecdysozoa</taxon>
        <taxon>Arthropoda</taxon>
        <taxon>Hexapoda</taxon>
        <taxon>Insecta</taxon>
        <taxon>Pterygota</taxon>
        <taxon>Neoptera</taxon>
        <taxon>Endopterygota</taxon>
        <taxon>Lepidoptera</taxon>
        <taxon>Glossata</taxon>
        <taxon>Ditrysia</taxon>
        <taxon>Geometroidea</taxon>
        <taxon>Geometridae</taxon>
        <taxon>Larentiinae</taxon>
        <taxon>Operophtera</taxon>
    </lineage>
</organism>
<reference evidence="2 3" key="1">
    <citation type="journal article" date="2015" name="Genome Biol. Evol.">
        <title>The genome of winter moth (Operophtera brumata) provides a genomic perspective on sexual dimorphism and phenology.</title>
        <authorList>
            <person name="Derks M.F."/>
            <person name="Smit S."/>
            <person name="Salis L."/>
            <person name="Schijlen E."/>
            <person name="Bossers A."/>
            <person name="Mateman C."/>
            <person name="Pijl A.S."/>
            <person name="de Ridder D."/>
            <person name="Groenen M.A."/>
            <person name="Visser M.E."/>
            <person name="Megens H.J."/>
        </authorList>
    </citation>
    <scope>NUCLEOTIDE SEQUENCE [LARGE SCALE GENOMIC DNA]</scope>
    <source>
        <strain evidence="2">WM2013NL</strain>
        <tissue evidence="2">Head and thorax</tissue>
    </source>
</reference>
<dbReference type="PANTHER" id="PTHR36695:SF12">
    <property type="entry name" value="AGAP008648-PA"/>
    <property type="match status" value="1"/>
</dbReference>
<dbReference type="Pfam" id="PF12248">
    <property type="entry name" value="Methyltransf_FA"/>
    <property type="match status" value="1"/>
</dbReference>
<dbReference type="GO" id="GO:0032259">
    <property type="term" value="P:methylation"/>
    <property type="evidence" value="ECO:0007669"/>
    <property type="project" value="UniProtKB-KW"/>
</dbReference>
<feature type="non-terminal residue" evidence="2">
    <location>
        <position position="207"/>
    </location>
</feature>
<keyword evidence="2" id="KW-0808">Transferase</keyword>
<dbReference type="SMART" id="SM00696">
    <property type="entry name" value="DM9"/>
    <property type="match status" value="1"/>
</dbReference>
<dbReference type="InterPro" id="IPR022041">
    <property type="entry name" value="Methyltransf_FA"/>
</dbReference>
<keyword evidence="2" id="KW-0489">Methyltransferase</keyword>
<dbReference type="Proteomes" id="UP000037510">
    <property type="component" value="Unassembled WGS sequence"/>
</dbReference>
<dbReference type="STRING" id="104452.A0A0L7LI63"/>
<name>A0A0L7LI63_OPEBR</name>
<feature type="domain" description="Farnesoic acid O-methyl transferase" evidence="1">
    <location>
        <begin position="26"/>
        <end position="153"/>
    </location>
</feature>
<comment type="caution">
    <text evidence="2">The sequence shown here is derived from an EMBL/GenBank/DDBJ whole genome shotgun (WGS) entry which is preliminary data.</text>
</comment>
<sequence length="207" mass="23000">MLRGNVIVATGPLKAFTQQNVLTKNSHQYKFYPVKGCLEFKVRATKDAHIAFTSGPQATEPITELIIGGWGNTKSVIRRNKKKLIKVEKETINILDSDDFRGFWVQWRGSTISVGHENETESFLSWTDPEPFPINFVGLYTGLGCTGSWKIEAANIPSSAFPGGKAEDGEPLFIGRVHHEGCITTGMVQKTRGRCYISFAGRELDFT</sequence>
<dbReference type="EMBL" id="JTDY01001007">
    <property type="protein sequence ID" value="KOB75137.1"/>
    <property type="molecule type" value="Genomic_DNA"/>
</dbReference>
<proteinExistence type="predicted"/>
<keyword evidence="3" id="KW-1185">Reference proteome</keyword>